<dbReference type="KEGG" id="afx:JZ786_14995"/>
<dbReference type="Pfam" id="PF13349">
    <property type="entry name" value="DUF4097"/>
    <property type="match status" value="1"/>
</dbReference>
<keyword evidence="3" id="KW-1185">Reference proteome</keyword>
<accession>A0A9X7Z646</accession>
<dbReference type="AlphaFoldDB" id="A0A9X7Z646"/>
<reference evidence="2 3" key="1">
    <citation type="submission" date="2021-02" db="EMBL/GenBank/DDBJ databases">
        <title>Alicyclobacillus curvatus sp. nov. and Alicyclobacillus mengziensis sp. nov., two acidophilic bacteria isolated from acid mine drainage.</title>
        <authorList>
            <person name="Huang Y."/>
        </authorList>
    </citation>
    <scope>NUCLEOTIDE SEQUENCE [LARGE SCALE GENOMIC DNA]</scope>
    <source>
        <strain evidence="2 3">S30H14</strain>
    </source>
</reference>
<sequence>MILTRKTKTAWTIGLSLAFAATLVGMGMVVSRSRMDVSHSAFSIGTGSVTLSGSTVEKRVTQSFTVGPGHTLALTVPLGKVTVLPSTGSQVQVDADLSVARAAGQSVSNLKSQMGLDFGSGVNTGNVSLRYPNGRLRAATVQMYVPKGTDLRIDNSLGQIEVDGGTFPSLTLHDNMGSINVNANVTKSLMLHSNMGAISFTGSLAVNSTAVNNMGSIAIHDTAAQAIAYRLSTNLGQASVDIPSSNIAENGNSLSGSAPGSGSPVNLSCTNNMGSIHLQGE</sequence>
<dbReference type="Proteomes" id="UP000663505">
    <property type="component" value="Chromosome"/>
</dbReference>
<protein>
    <recommendedName>
        <fullName evidence="1">DUF4097 domain-containing protein</fullName>
    </recommendedName>
</protein>
<dbReference type="EMBL" id="CP071182">
    <property type="protein sequence ID" value="QSO45843.1"/>
    <property type="molecule type" value="Genomic_DNA"/>
</dbReference>
<gene>
    <name evidence="2" type="ORF">JZ786_14995</name>
</gene>
<feature type="domain" description="DUF4097" evidence="1">
    <location>
        <begin position="81"/>
        <end position="233"/>
    </location>
</feature>
<evidence type="ECO:0000313" key="2">
    <source>
        <dbReference type="EMBL" id="QSO45843.1"/>
    </source>
</evidence>
<dbReference type="RefSeq" id="WP_206655216.1">
    <property type="nucleotide sequence ID" value="NZ_CP071182.1"/>
</dbReference>
<evidence type="ECO:0000313" key="3">
    <source>
        <dbReference type="Proteomes" id="UP000663505"/>
    </source>
</evidence>
<evidence type="ECO:0000259" key="1">
    <source>
        <dbReference type="Pfam" id="PF13349"/>
    </source>
</evidence>
<proteinExistence type="predicted"/>
<name>A0A9X7Z646_9BACL</name>
<dbReference type="InterPro" id="IPR025164">
    <property type="entry name" value="Toastrack_DUF4097"/>
</dbReference>
<organism evidence="2 3">
    <name type="scientific">Alicyclobacillus mengziensis</name>
    <dbReference type="NCBI Taxonomy" id="2931921"/>
    <lineage>
        <taxon>Bacteria</taxon>
        <taxon>Bacillati</taxon>
        <taxon>Bacillota</taxon>
        <taxon>Bacilli</taxon>
        <taxon>Bacillales</taxon>
        <taxon>Alicyclobacillaceae</taxon>
        <taxon>Alicyclobacillus</taxon>
    </lineage>
</organism>